<proteinExistence type="inferred from homology"/>
<protein>
    <submittedName>
        <fullName evidence="7">DUF423 domain-containing protein</fullName>
    </submittedName>
</protein>
<comment type="similarity">
    <text evidence="2">Belongs to the UPF0382 family.</text>
</comment>
<keyword evidence="3 6" id="KW-0812">Transmembrane</keyword>
<name>A0A927BYD3_9GAMM</name>
<dbReference type="GO" id="GO:0005886">
    <property type="term" value="C:plasma membrane"/>
    <property type="evidence" value="ECO:0007669"/>
    <property type="project" value="TreeGrafter"/>
</dbReference>
<dbReference type="InterPro" id="IPR006696">
    <property type="entry name" value="DUF423"/>
</dbReference>
<evidence type="ECO:0000256" key="3">
    <source>
        <dbReference type="ARBA" id="ARBA00022692"/>
    </source>
</evidence>
<evidence type="ECO:0000313" key="7">
    <source>
        <dbReference type="EMBL" id="MBD2857833.1"/>
    </source>
</evidence>
<evidence type="ECO:0000256" key="5">
    <source>
        <dbReference type="ARBA" id="ARBA00023136"/>
    </source>
</evidence>
<accession>A0A927BYD3</accession>
<feature type="transmembrane region" description="Helical" evidence="6">
    <location>
        <begin position="97"/>
        <end position="119"/>
    </location>
</feature>
<keyword evidence="4 6" id="KW-1133">Transmembrane helix</keyword>
<evidence type="ECO:0000256" key="4">
    <source>
        <dbReference type="ARBA" id="ARBA00022989"/>
    </source>
</evidence>
<evidence type="ECO:0000256" key="2">
    <source>
        <dbReference type="ARBA" id="ARBA00009694"/>
    </source>
</evidence>
<dbReference type="PANTHER" id="PTHR43461">
    <property type="entry name" value="TRANSMEMBRANE PROTEIN 256"/>
    <property type="match status" value="1"/>
</dbReference>
<dbReference type="AlphaFoldDB" id="A0A927BYD3"/>
<gene>
    <name evidence="7" type="ORF">IB286_02355</name>
</gene>
<comment type="subcellular location">
    <subcellularLocation>
        <location evidence="1">Membrane</location>
        <topology evidence="1">Multi-pass membrane protein</topology>
    </subcellularLocation>
</comment>
<dbReference type="EMBL" id="JACXLD010000001">
    <property type="protein sequence ID" value="MBD2857833.1"/>
    <property type="molecule type" value="Genomic_DNA"/>
</dbReference>
<feature type="transmembrane region" description="Helical" evidence="6">
    <location>
        <begin position="42"/>
        <end position="60"/>
    </location>
</feature>
<reference evidence="7" key="1">
    <citation type="submission" date="2020-09" db="EMBL/GenBank/DDBJ databases">
        <authorList>
            <person name="Yoon J.-W."/>
        </authorList>
    </citation>
    <scope>NUCLEOTIDE SEQUENCE</scope>
    <source>
        <strain evidence="7">KMU-158</strain>
    </source>
</reference>
<organism evidence="7 8">
    <name type="scientific">Spongiibacter pelagi</name>
    <dbReference type="NCBI Taxonomy" id="2760804"/>
    <lineage>
        <taxon>Bacteria</taxon>
        <taxon>Pseudomonadati</taxon>
        <taxon>Pseudomonadota</taxon>
        <taxon>Gammaproteobacteria</taxon>
        <taxon>Cellvibrionales</taxon>
        <taxon>Spongiibacteraceae</taxon>
        <taxon>Spongiibacter</taxon>
    </lineage>
</organism>
<keyword evidence="8" id="KW-1185">Reference proteome</keyword>
<comment type="caution">
    <text evidence="7">The sequence shown here is derived from an EMBL/GenBank/DDBJ whole genome shotgun (WGS) entry which is preliminary data.</text>
</comment>
<evidence type="ECO:0000256" key="6">
    <source>
        <dbReference type="SAM" id="Phobius"/>
    </source>
</evidence>
<keyword evidence="5 6" id="KW-0472">Membrane</keyword>
<dbReference type="Proteomes" id="UP000610558">
    <property type="component" value="Unassembled WGS sequence"/>
</dbReference>
<feature type="transmembrane region" description="Helical" evidence="6">
    <location>
        <begin position="72"/>
        <end position="91"/>
    </location>
</feature>
<dbReference type="Pfam" id="PF04241">
    <property type="entry name" value="DUF423"/>
    <property type="match status" value="1"/>
</dbReference>
<dbReference type="PANTHER" id="PTHR43461:SF1">
    <property type="entry name" value="TRANSMEMBRANE PROTEIN 256"/>
    <property type="match status" value="1"/>
</dbReference>
<evidence type="ECO:0000313" key="8">
    <source>
        <dbReference type="Proteomes" id="UP000610558"/>
    </source>
</evidence>
<evidence type="ECO:0000256" key="1">
    <source>
        <dbReference type="ARBA" id="ARBA00004141"/>
    </source>
</evidence>
<sequence length="124" mass="13077">MPQFAIPLAAIFGFLAVALGAFGAHGLKSQLTPAMLEVYQTGVQYHFFHALALLLLGVLLRQGMNHSGLTAAAWLFSIGIVIFSGSLYALAITEIKILGAITPIGGLLFLAGWLCLAYGSWKAA</sequence>
<dbReference type="RefSeq" id="WP_190762049.1">
    <property type="nucleotide sequence ID" value="NZ_JACXLD010000001.1"/>
</dbReference>